<accession>A0AA37TKE6</accession>
<evidence type="ECO:0000313" key="3">
    <source>
        <dbReference type="Proteomes" id="UP001157440"/>
    </source>
</evidence>
<dbReference type="Pfam" id="PF21834">
    <property type="entry name" value="DUF6894"/>
    <property type="match status" value="1"/>
</dbReference>
<dbReference type="EMBL" id="BSPL01000030">
    <property type="protein sequence ID" value="GLS73792.1"/>
    <property type="molecule type" value="Genomic_DNA"/>
</dbReference>
<comment type="caution">
    <text evidence="2">The sequence shown here is derived from an EMBL/GenBank/DDBJ whole genome shotgun (WGS) entry which is preliminary data.</text>
</comment>
<feature type="domain" description="DUF6894" evidence="1">
    <location>
        <begin position="36"/>
        <end position="70"/>
    </location>
</feature>
<gene>
    <name evidence="2" type="ORF">GCM10007890_58070</name>
</gene>
<protein>
    <recommendedName>
        <fullName evidence="1">DUF6894 domain-containing protein</fullName>
    </recommendedName>
</protein>
<dbReference type="Proteomes" id="UP001157440">
    <property type="component" value="Unassembled WGS sequence"/>
</dbReference>
<organism evidence="2 3">
    <name type="scientific">Methylobacterium tardum</name>
    <dbReference type="NCBI Taxonomy" id="374432"/>
    <lineage>
        <taxon>Bacteria</taxon>
        <taxon>Pseudomonadati</taxon>
        <taxon>Pseudomonadota</taxon>
        <taxon>Alphaproteobacteria</taxon>
        <taxon>Hyphomicrobiales</taxon>
        <taxon>Methylobacteriaceae</taxon>
        <taxon>Methylobacterium</taxon>
    </lineage>
</organism>
<sequence>MIGPCALPHRQEAVNCGRGQLSRGTLARLPETQMPRFYIDTDDGRSAVIDEDGAEFRDLAGAEDEAMRSLP</sequence>
<dbReference type="AlphaFoldDB" id="A0AA37TKE6"/>
<evidence type="ECO:0000259" key="1">
    <source>
        <dbReference type="Pfam" id="PF21834"/>
    </source>
</evidence>
<reference evidence="3" key="1">
    <citation type="journal article" date="2019" name="Int. J. Syst. Evol. Microbiol.">
        <title>The Global Catalogue of Microorganisms (GCM) 10K type strain sequencing project: providing services to taxonomists for standard genome sequencing and annotation.</title>
        <authorList>
            <consortium name="The Broad Institute Genomics Platform"/>
            <consortium name="The Broad Institute Genome Sequencing Center for Infectious Disease"/>
            <person name="Wu L."/>
            <person name="Ma J."/>
        </authorList>
    </citation>
    <scope>NUCLEOTIDE SEQUENCE [LARGE SCALE GENOMIC DNA]</scope>
    <source>
        <strain evidence="3">NBRC 103632</strain>
    </source>
</reference>
<name>A0AA37TKE6_9HYPH</name>
<dbReference type="InterPro" id="IPR054189">
    <property type="entry name" value="DUF6894"/>
</dbReference>
<evidence type="ECO:0000313" key="2">
    <source>
        <dbReference type="EMBL" id="GLS73792.1"/>
    </source>
</evidence>
<keyword evidence="3" id="KW-1185">Reference proteome</keyword>
<proteinExistence type="predicted"/>